<evidence type="ECO:0000313" key="5">
    <source>
        <dbReference type="Proteomes" id="UP000265515"/>
    </source>
</evidence>
<dbReference type="SUPFAM" id="SSF81383">
    <property type="entry name" value="F-box domain"/>
    <property type="match status" value="1"/>
</dbReference>
<feature type="region of interest" description="Disordered" evidence="2">
    <location>
        <begin position="244"/>
        <end position="275"/>
    </location>
</feature>
<comment type="caution">
    <text evidence="4">The sequence shown here is derived from an EMBL/GenBank/DDBJ whole genome shotgun (WGS) entry which is preliminary data.</text>
</comment>
<organism evidence="4 5">
    <name type="scientific">Chara braunii</name>
    <name type="common">Braun's stonewort</name>
    <dbReference type="NCBI Taxonomy" id="69332"/>
    <lineage>
        <taxon>Eukaryota</taxon>
        <taxon>Viridiplantae</taxon>
        <taxon>Streptophyta</taxon>
        <taxon>Charophyceae</taxon>
        <taxon>Charales</taxon>
        <taxon>Characeae</taxon>
        <taxon>Chara</taxon>
    </lineage>
</organism>
<protein>
    <recommendedName>
        <fullName evidence="3">F-box domain-containing protein</fullName>
    </recommendedName>
</protein>
<dbReference type="Gramene" id="GBG67928">
    <property type="protein sequence ID" value="GBG67928"/>
    <property type="gene ID" value="CBR_g1047"/>
</dbReference>
<feature type="domain" description="F-box" evidence="3">
    <location>
        <begin position="101"/>
        <end position="149"/>
    </location>
</feature>
<feature type="coiled-coil region" evidence="1">
    <location>
        <begin position="190"/>
        <end position="217"/>
    </location>
</feature>
<keyword evidence="5" id="KW-1185">Reference proteome</keyword>
<dbReference type="EMBL" id="BFEA01000094">
    <property type="protein sequence ID" value="GBG67928.1"/>
    <property type="molecule type" value="Genomic_DNA"/>
</dbReference>
<dbReference type="Pfam" id="PF12937">
    <property type="entry name" value="F-box-like"/>
    <property type="match status" value="1"/>
</dbReference>
<dbReference type="CDD" id="cd09917">
    <property type="entry name" value="F-box_SF"/>
    <property type="match status" value="1"/>
</dbReference>
<dbReference type="Gene3D" id="1.20.1280.50">
    <property type="match status" value="1"/>
</dbReference>
<sequence length="371" mass="41970">MDGGMIIDSNPIDKGDAMDASEIVVTRAEQYMSDEWKAESRWTTKGPLTSTEEEKGGMQEAGEEDDEGTVDVNGGGLVMPESSEMVVMMDVEEENSEMKDMSNLPDEIWYYILCMGVKRGLRARDVCALGLVSRRLRRISDGDCVWEKLWEAATNSAGKDVLAGDAGSNDDQAMVAERHSWKSKVHARHKREKQEVLAMHRRRVRRLQSQLAVLEYETRSLVRSRRTEKEALVGLLRQFSDRDKSRGETSSRSLYFGGVGESSRKQSVGGTSSTAGEDFAESFNLQSGVNIDVYSLKQEVAECREHIDRIGRILRQKETHLRRIGLELQALAHNPMKANTDGVPVGEQRLELKDRRGSTRCRRDRRYRHSR</sequence>
<keyword evidence="1" id="KW-0175">Coiled coil</keyword>
<evidence type="ECO:0000256" key="2">
    <source>
        <dbReference type="SAM" id="MobiDB-lite"/>
    </source>
</evidence>
<evidence type="ECO:0000259" key="3">
    <source>
        <dbReference type="Pfam" id="PF12937"/>
    </source>
</evidence>
<dbReference type="Proteomes" id="UP000265515">
    <property type="component" value="Unassembled WGS sequence"/>
</dbReference>
<evidence type="ECO:0000313" key="4">
    <source>
        <dbReference type="EMBL" id="GBG67928.1"/>
    </source>
</evidence>
<dbReference type="AlphaFoldDB" id="A0A388KCY8"/>
<reference evidence="4 5" key="1">
    <citation type="journal article" date="2018" name="Cell">
        <title>The Chara Genome: Secondary Complexity and Implications for Plant Terrestrialization.</title>
        <authorList>
            <person name="Nishiyama T."/>
            <person name="Sakayama H."/>
            <person name="Vries J.D."/>
            <person name="Buschmann H."/>
            <person name="Saint-Marcoux D."/>
            <person name="Ullrich K.K."/>
            <person name="Haas F.B."/>
            <person name="Vanderstraeten L."/>
            <person name="Becker D."/>
            <person name="Lang D."/>
            <person name="Vosolsobe S."/>
            <person name="Rombauts S."/>
            <person name="Wilhelmsson P.K.I."/>
            <person name="Janitza P."/>
            <person name="Kern R."/>
            <person name="Heyl A."/>
            <person name="Rumpler F."/>
            <person name="Villalobos L.I.A.C."/>
            <person name="Clay J.M."/>
            <person name="Skokan R."/>
            <person name="Toyoda A."/>
            <person name="Suzuki Y."/>
            <person name="Kagoshima H."/>
            <person name="Schijlen E."/>
            <person name="Tajeshwar N."/>
            <person name="Catarino B."/>
            <person name="Hetherington A.J."/>
            <person name="Saltykova A."/>
            <person name="Bonnot C."/>
            <person name="Breuninger H."/>
            <person name="Symeonidi A."/>
            <person name="Radhakrishnan G.V."/>
            <person name="Van Nieuwerburgh F."/>
            <person name="Deforce D."/>
            <person name="Chang C."/>
            <person name="Karol K.G."/>
            <person name="Hedrich R."/>
            <person name="Ulvskov P."/>
            <person name="Glockner G."/>
            <person name="Delwiche C.F."/>
            <person name="Petrasek J."/>
            <person name="Van de Peer Y."/>
            <person name="Friml J."/>
            <person name="Beilby M."/>
            <person name="Dolan L."/>
            <person name="Kohara Y."/>
            <person name="Sugano S."/>
            <person name="Fujiyama A."/>
            <person name="Delaux P.-M."/>
            <person name="Quint M."/>
            <person name="TheiBen G."/>
            <person name="Hagemann M."/>
            <person name="Harholt J."/>
            <person name="Dunand C."/>
            <person name="Zachgo S."/>
            <person name="Langdale J."/>
            <person name="Maumus F."/>
            <person name="Straeten D.V.D."/>
            <person name="Gould S.B."/>
            <person name="Rensing S.A."/>
        </authorList>
    </citation>
    <scope>NUCLEOTIDE SEQUENCE [LARGE SCALE GENOMIC DNA]</scope>
    <source>
        <strain evidence="4 5">S276</strain>
    </source>
</reference>
<name>A0A388KCY8_CHABU</name>
<dbReference type="InterPro" id="IPR001810">
    <property type="entry name" value="F-box_dom"/>
</dbReference>
<proteinExistence type="predicted"/>
<dbReference type="InterPro" id="IPR036047">
    <property type="entry name" value="F-box-like_dom_sf"/>
</dbReference>
<feature type="compositionally biased region" description="Polar residues" evidence="2">
    <location>
        <begin position="265"/>
        <end position="275"/>
    </location>
</feature>
<gene>
    <name evidence="4" type="ORF">CBR_g1047</name>
</gene>
<feature type="region of interest" description="Disordered" evidence="2">
    <location>
        <begin position="36"/>
        <end position="77"/>
    </location>
</feature>
<accession>A0A388KCY8</accession>
<evidence type="ECO:0000256" key="1">
    <source>
        <dbReference type="SAM" id="Coils"/>
    </source>
</evidence>
<dbReference type="OrthoDB" id="3219396at2759"/>